<dbReference type="EMBL" id="VEPZ02001041">
    <property type="protein sequence ID" value="KAE8699223.1"/>
    <property type="molecule type" value="Genomic_DNA"/>
</dbReference>
<reference evidence="2" key="1">
    <citation type="submission" date="2019-09" db="EMBL/GenBank/DDBJ databases">
        <title>Draft genome information of white flower Hibiscus syriacus.</title>
        <authorList>
            <person name="Kim Y.-M."/>
        </authorList>
    </citation>
    <scope>NUCLEOTIDE SEQUENCE [LARGE SCALE GENOMIC DNA]</scope>
    <source>
        <strain evidence="2">YM2019G1</strain>
    </source>
</reference>
<evidence type="ECO:0000259" key="1">
    <source>
        <dbReference type="Pfam" id="PF13966"/>
    </source>
</evidence>
<dbReference type="Proteomes" id="UP000436088">
    <property type="component" value="Unassembled WGS sequence"/>
</dbReference>
<dbReference type="Pfam" id="PF13966">
    <property type="entry name" value="zf-RVT"/>
    <property type="match status" value="1"/>
</dbReference>
<feature type="domain" description="Reverse transcriptase zinc-binding" evidence="1">
    <location>
        <begin position="3"/>
        <end position="73"/>
    </location>
</feature>
<keyword evidence="3" id="KW-1185">Reference proteome</keyword>
<evidence type="ECO:0000313" key="2">
    <source>
        <dbReference type="EMBL" id="KAE8699223.1"/>
    </source>
</evidence>
<proteinExistence type="predicted"/>
<sequence length="94" mass="11147">MEDSIWKVVWCKFVPPKVSGFVWKAEHQRLPVTTELEKRGVLCTDNSFCSFCNRVPETINHVLCHCECVWQVWQRWCSVWHISIVFPLNVKDLL</sequence>
<protein>
    <recommendedName>
        <fullName evidence="1">Reverse transcriptase zinc-binding domain-containing protein</fullName>
    </recommendedName>
</protein>
<comment type="caution">
    <text evidence="2">The sequence shown here is derived from an EMBL/GenBank/DDBJ whole genome shotgun (WGS) entry which is preliminary data.</text>
</comment>
<organism evidence="2 3">
    <name type="scientific">Hibiscus syriacus</name>
    <name type="common">Rose of Sharon</name>
    <dbReference type="NCBI Taxonomy" id="106335"/>
    <lineage>
        <taxon>Eukaryota</taxon>
        <taxon>Viridiplantae</taxon>
        <taxon>Streptophyta</taxon>
        <taxon>Embryophyta</taxon>
        <taxon>Tracheophyta</taxon>
        <taxon>Spermatophyta</taxon>
        <taxon>Magnoliopsida</taxon>
        <taxon>eudicotyledons</taxon>
        <taxon>Gunneridae</taxon>
        <taxon>Pentapetalae</taxon>
        <taxon>rosids</taxon>
        <taxon>malvids</taxon>
        <taxon>Malvales</taxon>
        <taxon>Malvaceae</taxon>
        <taxon>Malvoideae</taxon>
        <taxon>Hibiscus</taxon>
    </lineage>
</organism>
<evidence type="ECO:0000313" key="3">
    <source>
        <dbReference type="Proteomes" id="UP000436088"/>
    </source>
</evidence>
<dbReference type="InterPro" id="IPR026960">
    <property type="entry name" value="RVT-Znf"/>
</dbReference>
<dbReference type="AlphaFoldDB" id="A0A6A3A5G5"/>
<gene>
    <name evidence="2" type="ORF">F3Y22_tig00110584pilonHSYRG00317</name>
</gene>
<accession>A0A6A3A5G5</accession>
<name>A0A6A3A5G5_HIBSY</name>